<dbReference type="InterPro" id="IPR016181">
    <property type="entry name" value="Acyl_CoA_acyltransferase"/>
</dbReference>
<dbReference type="EMBL" id="WPNZ01000031">
    <property type="protein sequence ID" value="MVO90218.1"/>
    <property type="molecule type" value="Genomic_DNA"/>
</dbReference>
<protein>
    <submittedName>
        <fullName evidence="2">GNAT family N-acetyltransferase</fullName>
    </submittedName>
</protein>
<reference evidence="2 3" key="1">
    <citation type="submission" date="2019-11" db="EMBL/GenBank/DDBJ databases">
        <title>Streptomyces typhae sp. nov., a novel endophytic actinomycete isolated from the root of cattail pollen (Typha angustifolia L.).</title>
        <authorList>
            <person name="Peng C."/>
        </authorList>
    </citation>
    <scope>NUCLEOTIDE SEQUENCE [LARGE SCALE GENOMIC DNA]</scope>
    <source>
        <strain evidence="3">p1417</strain>
    </source>
</reference>
<dbReference type="InterPro" id="IPR000182">
    <property type="entry name" value="GNAT_dom"/>
</dbReference>
<organism evidence="2 3">
    <name type="scientific">Streptomyces typhae</name>
    <dbReference type="NCBI Taxonomy" id="2681492"/>
    <lineage>
        <taxon>Bacteria</taxon>
        <taxon>Bacillati</taxon>
        <taxon>Actinomycetota</taxon>
        <taxon>Actinomycetes</taxon>
        <taxon>Kitasatosporales</taxon>
        <taxon>Streptomycetaceae</taxon>
        <taxon>Streptomyces</taxon>
    </lineage>
</organism>
<name>A0A6L6X8N1_9ACTN</name>
<dbReference type="AlphaFoldDB" id="A0A6L6X8N1"/>
<proteinExistence type="predicted"/>
<dbReference type="Proteomes" id="UP000483802">
    <property type="component" value="Unassembled WGS sequence"/>
</dbReference>
<comment type="caution">
    <text evidence="2">The sequence shown here is derived from an EMBL/GenBank/DDBJ whole genome shotgun (WGS) entry which is preliminary data.</text>
</comment>
<evidence type="ECO:0000313" key="3">
    <source>
        <dbReference type="Proteomes" id="UP000483802"/>
    </source>
</evidence>
<gene>
    <name evidence="2" type="ORF">GPA10_37085</name>
</gene>
<dbReference type="GO" id="GO:0016747">
    <property type="term" value="F:acyltransferase activity, transferring groups other than amino-acyl groups"/>
    <property type="evidence" value="ECO:0007669"/>
    <property type="project" value="InterPro"/>
</dbReference>
<keyword evidence="2" id="KW-0808">Transferase</keyword>
<evidence type="ECO:0000313" key="2">
    <source>
        <dbReference type="EMBL" id="MVO90218.1"/>
    </source>
</evidence>
<dbReference type="SUPFAM" id="SSF55729">
    <property type="entry name" value="Acyl-CoA N-acyltransferases (Nat)"/>
    <property type="match status" value="1"/>
</dbReference>
<evidence type="ECO:0000259" key="1">
    <source>
        <dbReference type="PROSITE" id="PS51186"/>
    </source>
</evidence>
<accession>A0A6L6X8N1</accession>
<dbReference type="PROSITE" id="PS51186">
    <property type="entry name" value="GNAT"/>
    <property type="match status" value="1"/>
</dbReference>
<dbReference type="Gene3D" id="3.40.630.30">
    <property type="match status" value="1"/>
</dbReference>
<feature type="domain" description="N-acetyltransferase" evidence="1">
    <location>
        <begin position="1"/>
        <end position="158"/>
    </location>
</feature>
<sequence>MRLAHPDDYESVAQIVRDRSAWLEERGLPTWRESAEKVAALTHSGDGTTWVLEADGAPVGCTTVTDSTPPMAWSEQELAEPALYLYTTITDPRVRDAHPGALIALWAVDRAAREGKKWVRRGCRFEGLVAYYQRQGFSLVHTMQKTHGPMYLLERHAERIPDLEDRFTGVVPALS</sequence>
<keyword evidence="3" id="KW-1185">Reference proteome</keyword>